<evidence type="ECO:0000259" key="3">
    <source>
        <dbReference type="Pfam" id="PF02470"/>
    </source>
</evidence>
<comment type="caution">
    <text evidence="4">The sequence shown here is derived from an EMBL/GenBank/DDBJ whole genome shotgun (WGS) entry which is preliminary data.</text>
</comment>
<keyword evidence="1" id="KW-0175">Coiled coil</keyword>
<proteinExistence type="predicted"/>
<dbReference type="PATRIC" id="fig|1514904.3.peg.1025"/>
<evidence type="ECO:0000256" key="1">
    <source>
        <dbReference type="SAM" id="Coils"/>
    </source>
</evidence>
<keyword evidence="5" id="KW-1185">Reference proteome</keyword>
<protein>
    <recommendedName>
        <fullName evidence="3">Mce/MlaD domain-containing protein</fullName>
    </recommendedName>
</protein>
<dbReference type="Gene3D" id="1.10.287.950">
    <property type="entry name" value="Methyl-accepting chemotaxis protein"/>
    <property type="match status" value="1"/>
</dbReference>
<keyword evidence="2" id="KW-0812">Transmembrane</keyword>
<dbReference type="PANTHER" id="PTHR36698">
    <property type="entry name" value="BLL5892 PROTEIN"/>
    <property type="match status" value="1"/>
</dbReference>
<sequence>METKANYTLVGLFTVAVFAASFAFVFWIARSGGGEEQTDLDVVIEGSVTGLSVGSPVLFNGINVGKVTNLRFDPTNPRIVIARSRVRANLPITPSTKAILGFTGLTGIAHIEFEGGDFNEMTVFQAAENEGGVATVTADPSAVNNLLVTAQDIFDRTDSVLSELEGFVADARGPLTQTLANTAKLTDAAAKNTDKVERFMTSMGDLGTTLEEVSGDMSSLLQSANNLVASVPPEDVQAIVANAKGVTENLNKMSNDLSGVGSSVTALVDAYAGTGPKVDEIVSQLKDITAAIKSEDIDRAVSGFADAGTEIQKAAKEVSTLTDGLGENRKEIETILANASQMAERLNAASVRVDGVLAKVDGFLGDGSAENVMENVDETLTAFRAVADTLNARLGTITAGLERFSGRGLRDVEALVAETRRSINRIESAISSLEQNPQRLLFGGEGDVKRFDGTRQRR</sequence>
<dbReference type="AlphaFoldDB" id="A0A0N1J6E3"/>
<gene>
    <name evidence="4" type="ORF">SU32_10925</name>
</gene>
<evidence type="ECO:0000256" key="2">
    <source>
        <dbReference type="SAM" id="Phobius"/>
    </source>
</evidence>
<dbReference type="RefSeq" id="WP_053999404.1">
    <property type="nucleotide sequence ID" value="NZ_JXMU01000015.1"/>
</dbReference>
<dbReference type="EMBL" id="JXMU01000015">
    <property type="protein sequence ID" value="KPB00924.1"/>
    <property type="molecule type" value="Genomic_DNA"/>
</dbReference>
<dbReference type="SUPFAM" id="SSF58104">
    <property type="entry name" value="Methyl-accepting chemotaxis protein (MCP) signaling domain"/>
    <property type="match status" value="1"/>
</dbReference>
<name>A0A0N1J6E3_9HYPH</name>
<reference evidence="4 5" key="1">
    <citation type="submission" date="2015-01" db="EMBL/GenBank/DDBJ databases">
        <title>Ahrensia donghaiensis sp. nov., a novel dimethylsulphoniopropionate-cleavage bacterium isolated from seawater and emended descriptions of the genus Ahrensia and Ahrensia kielensis.</title>
        <authorList>
            <person name="Liu J."/>
        </authorList>
    </citation>
    <scope>NUCLEOTIDE SEQUENCE [LARGE SCALE GENOMIC DNA]</scope>
    <source>
        <strain evidence="4 5">LZD062</strain>
    </source>
</reference>
<keyword evidence="2" id="KW-1133">Transmembrane helix</keyword>
<dbReference type="InterPro" id="IPR003399">
    <property type="entry name" value="Mce/MlaD"/>
</dbReference>
<feature type="domain" description="Mce/MlaD" evidence="3">
    <location>
        <begin position="46"/>
        <end position="116"/>
    </location>
</feature>
<dbReference type="Pfam" id="PF02470">
    <property type="entry name" value="MlaD"/>
    <property type="match status" value="1"/>
</dbReference>
<dbReference type="PANTHER" id="PTHR36698:SF2">
    <property type="entry name" value="MCE_MLAD DOMAIN-CONTAINING PROTEIN"/>
    <property type="match status" value="1"/>
</dbReference>
<evidence type="ECO:0000313" key="5">
    <source>
        <dbReference type="Proteomes" id="UP000038011"/>
    </source>
</evidence>
<evidence type="ECO:0000313" key="4">
    <source>
        <dbReference type="EMBL" id="KPB00924.1"/>
    </source>
</evidence>
<accession>A0A0N1J6E3</accession>
<dbReference type="Proteomes" id="UP000038011">
    <property type="component" value="Unassembled WGS sequence"/>
</dbReference>
<feature type="transmembrane region" description="Helical" evidence="2">
    <location>
        <begin position="7"/>
        <end position="29"/>
    </location>
</feature>
<keyword evidence="2" id="KW-0472">Membrane</keyword>
<feature type="coiled-coil region" evidence="1">
    <location>
        <begin position="409"/>
        <end position="436"/>
    </location>
</feature>
<dbReference type="OrthoDB" id="9808689at2"/>
<organism evidence="4 5">
    <name type="scientific">Ahrensia marina</name>
    <dbReference type="NCBI Taxonomy" id="1514904"/>
    <lineage>
        <taxon>Bacteria</taxon>
        <taxon>Pseudomonadati</taxon>
        <taxon>Pseudomonadota</taxon>
        <taxon>Alphaproteobacteria</taxon>
        <taxon>Hyphomicrobiales</taxon>
        <taxon>Ahrensiaceae</taxon>
        <taxon>Ahrensia</taxon>
    </lineage>
</organism>
<dbReference type="STRING" id="1514904.SU32_10925"/>